<keyword evidence="3" id="KW-1185">Reference proteome</keyword>
<dbReference type="AlphaFoldDB" id="A0AAW1YHN2"/>
<evidence type="ECO:0000313" key="2">
    <source>
        <dbReference type="EMBL" id="KAK9948145.1"/>
    </source>
</evidence>
<reference evidence="2 3" key="1">
    <citation type="journal article" date="2023" name="G3 (Bethesda)">
        <title>A chromosome-length genome assembly and annotation of blackberry (Rubus argutus, cv. 'Hillquist').</title>
        <authorList>
            <person name="Bruna T."/>
            <person name="Aryal R."/>
            <person name="Dudchenko O."/>
            <person name="Sargent D.J."/>
            <person name="Mead D."/>
            <person name="Buti M."/>
            <person name="Cavallini A."/>
            <person name="Hytonen T."/>
            <person name="Andres J."/>
            <person name="Pham M."/>
            <person name="Weisz D."/>
            <person name="Mascagni F."/>
            <person name="Usai G."/>
            <person name="Natali L."/>
            <person name="Bassil N."/>
            <person name="Fernandez G.E."/>
            <person name="Lomsadze A."/>
            <person name="Armour M."/>
            <person name="Olukolu B."/>
            <person name="Poorten T."/>
            <person name="Britton C."/>
            <person name="Davik J."/>
            <person name="Ashrafi H."/>
            <person name="Aiden E.L."/>
            <person name="Borodovsky M."/>
            <person name="Worthington M."/>
        </authorList>
    </citation>
    <scope>NUCLEOTIDE SEQUENCE [LARGE SCALE GENOMIC DNA]</scope>
    <source>
        <strain evidence="2">PI 553951</strain>
    </source>
</reference>
<organism evidence="2 3">
    <name type="scientific">Rubus argutus</name>
    <name type="common">Southern blackberry</name>
    <dbReference type="NCBI Taxonomy" id="59490"/>
    <lineage>
        <taxon>Eukaryota</taxon>
        <taxon>Viridiplantae</taxon>
        <taxon>Streptophyta</taxon>
        <taxon>Embryophyta</taxon>
        <taxon>Tracheophyta</taxon>
        <taxon>Spermatophyta</taxon>
        <taxon>Magnoliopsida</taxon>
        <taxon>eudicotyledons</taxon>
        <taxon>Gunneridae</taxon>
        <taxon>Pentapetalae</taxon>
        <taxon>rosids</taxon>
        <taxon>fabids</taxon>
        <taxon>Rosales</taxon>
        <taxon>Rosaceae</taxon>
        <taxon>Rosoideae</taxon>
        <taxon>Rosoideae incertae sedis</taxon>
        <taxon>Rubus</taxon>
    </lineage>
</organism>
<evidence type="ECO:0000313" key="3">
    <source>
        <dbReference type="Proteomes" id="UP001457282"/>
    </source>
</evidence>
<accession>A0AAW1YHN2</accession>
<dbReference type="EMBL" id="JBEDUW010000001">
    <property type="protein sequence ID" value="KAK9948145.1"/>
    <property type="molecule type" value="Genomic_DNA"/>
</dbReference>
<keyword evidence="1" id="KW-0732">Signal</keyword>
<evidence type="ECO:0008006" key="4">
    <source>
        <dbReference type="Google" id="ProtNLM"/>
    </source>
</evidence>
<feature type="signal peptide" evidence="1">
    <location>
        <begin position="1"/>
        <end position="30"/>
    </location>
</feature>
<proteinExistence type="predicted"/>
<comment type="caution">
    <text evidence="2">The sequence shown here is derived from an EMBL/GenBank/DDBJ whole genome shotgun (WGS) entry which is preliminary data.</text>
</comment>
<dbReference type="Proteomes" id="UP001457282">
    <property type="component" value="Unassembled WGS sequence"/>
</dbReference>
<gene>
    <name evidence="2" type="ORF">M0R45_003733</name>
</gene>
<name>A0AAW1YHN2_RUBAR</name>
<feature type="chain" id="PRO_5043340520" description="Secreted protein" evidence="1">
    <location>
        <begin position="31"/>
        <end position="76"/>
    </location>
</feature>
<protein>
    <recommendedName>
        <fullName evidence="4">Secreted protein</fullName>
    </recommendedName>
</protein>
<sequence length="76" mass="8761">MQKRPPHHHHLLLLRLKVLVLLKVSPPLYPDQSRIVVARPVRGVVSTVDMLKVLCNCLCCWNHCWLYPEATRPTLG</sequence>
<evidence type="ECO:0000256" key="1">
    <source>
        <dbReference type="SAM" id="SignalP"/>
    </source>
</evidence>